<dbReference type="Proteomes" id="UP000310754">
    <property type="component" value="Unassembled WGS sequence"/>
</dbReference>
<comment type="caution">
    <text evidence="2">The sequence shown here is derived from an EMBL/GenBank/DDBJ whole genome shotgun (WGS) entry which is preliminary data.</text>
</comment>
<keyword evidence="1" id="KW-0732">Signal</keyword>
<name>A0A4S3ZNE1_9HYPH</name>
<feature type="chain" id="PRO_5020960049" evidence="1">
    <location>
        <begin position="30"/>
        <end position="207"/>
    </location>
</feature>
<organism evidence="2 3">
    <name type="scientific">Allorhizobium terrae</name>
    <dbReference type="NCBI Taxonomy" id="1848972"/>
    <lineage>
        <taxon>Bacteria</taxon>
        <taxon>Pseudomonadati</taxon>
        <taxon>Pseudomonadota</taxon>
        <taxon>Alphaproteobacteria</taxon>
        <taxon>Hyphomicrobiales</taxon>
        <taxon>Rhizobiaceae</taxon>
        <taxon>Rhizobium/Agrobacterium group</taxon>
        <taxon>Allorhizobium</taxon>
    </lineage>
</organism>
<dbReference type="PANTHER" id="PTHR30298">
    <property type="entry name" value="H REPEAT-ASSOCIATED PREDICTED TRANSPOSASE"/>
    <property type="match status" value="1"/>
</dbReference>
<accession>A0A4S3ZNE1</accession>
<sequence>MPAEAINVSMAPWMATHSMTAVLMVSAFAAQTRMTLANLPVVGGNERDAVLYLIDMISLKGATVTADALHAHDEMALAILDKQGHYALRLKENQPILHEAASLTLQQMMVSAFAAQTRMTLANLPVVGGNERDAVLYLIDMISLKGATVTADALHAHDEMALAILDKQGHYALRLKENQPILHEAASLTLQQTFVRFIKRTKDAVTL</sequence>
<dbReference type="NCBIfam" id="NF033564">
    <property type="entry name" value="transpos_ISAs1"/>
    <property type="match status" value="1"/>
</dbReference>
<protein>
    <submittedName>
        <fullName evidence="2">ISAs1 family transposase</fullName>
    </submittedName>
</protein>
<dbReference type="PANTHER" id="PTHR30298:SF0">
    <property type="entry name" value="PROTEIN YBFL-RELATED"/>
    <property type="match status" value="1"/>
</dbReference>
<gene>
    <name evidence="2" type="ORF">E6C51_20040</name>
</gene>
<evidence type="ECO:0000313" key="3">
    <source>
        <dbReference type="Proteomes" id="UP000310754"/>
    </source>
</evidence>
<dbReference type="AlphaFoldDB" id="A0A4S3ZNE1"/>
<keyword evidence="3" id="KW-1185">Reference proteome</keyword>
<proteinExistence type="predicted"/>
<dbReference type="EMBL" id="SSOA01000034">
    <property type="protein sequence ID" value="THF46912.1"/>
    <property type="molecule type" value="Genomic_DNA"/>
</dbReference>
<dbReference type="InterPro" id="IPR047647">
    <property type="entry name" value="ISAs1_transpos"/>
</dbReference>
<evidence type="ECO:0000313" key="2">
    <source>
        <dbReference type="EMBL" id="THF46912.1"/>
    </source>
</evidence>
<evidence type="ECO:0000256" key="1">
    <source>
        <dbReference type="SAM" id="SignalP"/>
    </source>
</evidence>
<reference evidence="2 3" key="1">
    <citation type="submission" date="2019-04" db="EMBL/GenBank/DDBJ databases">
        <title>Rhizobium terrae sp. nov., isolated from a paddy soil.</title>
        <authorList>
            <person name="Lin S.-Y."/>
            <person name="Hameed A."/>
            <person name="Huang H.-I."/>
            <person name="Young C.-C."/>
        </authorList>
    </citation>
    <scope>NUCLEOTIDE SEQUENCE [LARGE SCALE GENOMIC DNA]</scope>
    <source>
        <strain evidence="2 3">CC-HIH110</strain>
    </source>
</reference>
<dbReference type="InterPro" id="IPR051698">
    <property type="entry name" value="Transposase_11-like"/>
</dbReference>
<feature type="signal peptide" evidence="1">
    <location>
        <begin position="1"/>
        <end position="29"/>
    </location>
</feature>